<feature type="transmembrane region" description="Helical" evidence="1">
    <location>
        <begin position="27"/>
        <end position="51"/>
    </location>
</feature>
<dbReference type="Proteomes" id="UP000649617">
    <property type="component" value="Unassembled WGS sequence"/>
</dbReference>
<accession>A0A812WZV2</accession>
<feature type="transmembrane region" description="Helical" evidence="1">
    <location>
        <begin position="108"/>
        <end position="127"/>
    </location>
</feature>
<gene>
    <name evidence="2" type="primary">Ank3</name>
    <name evidence="2" type="ORF">SPIL2461_LOCUS20350</name>
</gene>
<dbReference type="AlphaFoldDB" id="A0A812WZV2"/>
<name>A0A812WZV2_SYMPI</name>
<keyword evidence="1" id="KW-0812">Transmembrane</keyword>
<organism evidence="2 3">
    <name type="scientific">Symbiodinium pilosum</name>
    <name type="common">Dinoflagellate</name>
    <dbReference type="NCBI Taxonomy" id="2952"/>
    <lineage>
        <taxon>Eukaryota</taxon>
        <taxon>Sar</taxon>
        <taxon>Alveolata</taxon>
        <taxon>Dinophyceae</taxon>
        <taxon>Suessiales</taxon>
        <taxon>Symbiodiniaceae</taxon>
        <taxon>Symbiodinium</taxon>
    </lineage>
</organism>
<feature type="transmembrane region" description="Helical" evidence="1">
    <location>
        <begin position="57"/>
        <end position="78"/>
    </location>
</feature>
<comment type="caution">
    <text evidence="2">The sequence shown here is derived from an EMBL/GenBank/DDBJ whole genome shotgun (WGS) entry which is preliminary data.</text>
</comment>
<evidence type="ECO:0000313" key="2">
    <source>
        <dbReference type="EMBL" id="CAE7716268.1"/>
    </source>
</evidence>
<evidence type="ECO:0000256" key="1">
    <source>
        <dbReference type="SAM" id="Phobius"/>
    </source>
</evidence>
<keyword evidence="3" id="KW-1185">Reference proteome</keyword>
<keyword evidence="1" id="KW-1133">Transmembrane helix</keyword>
<keyword evidence="1" id="KW-0472">Membrane</keyword>
<dbReference type="OrthoDB" id="447133at2759"/>
<dbReference type="EMBL" id="CAJNIZ010045312">
    <property type="protein sequence ID" value="CAE7716268.1"/>
    <property type="molecule type" value="Genomic_DNA"/>
</dbReference>
<reference evidence="2" key="1">
    <citation type="submission" date="2021-02" db="EMBL/GenBank/DDBJ databases">
        <authorList>
            <person name="Dougan E. K."/>
            <person name="Rhodes N."/>
            <person name="Thang M."/>
            <person name="Chan C."/>
        </authorList>
    </citation>
    <scope>NUCLEOTIDE SEQUENCE</scope>
</reference>
<protein>
    <submittedName>
        <fullName evidence="2">Ank3 protein</fullName>
    </submittedName>
</protein>
<proteinExistence type="predicted"/>
<evidence type="ECO:0000313" key="3">
    <source>
        <dbReference type="Proteomes" id="UP000649617"/>
    </source>
</evidence>
<sequence length="173" mass="17692">MSQADTCEITAVERTDRGSQAGKDTGLLEFLTIGQCAAASSYVAFLIYGALVGALSGMGPGTLAIIGLVLLCWPIAACKVCCRCCRKRCCSCCREGKEIRKIGNVKKVVILSLSLAGLGGMALLPMAGLMGDVKAGTAVAQSADCASREFIRSVLGDVTAIGDVPSAPAGGRE</sequence>